<evidence type="ECO:0000313" key="11">
    <source>
        <dbReference type="EMBL" id="GIQ82886.1"/>
    </source>
</evidence>
<gene>
    <name evidence="11" type="ORF">KIPB_004108</name>
</gene>
<evidence type="ECO:0000256" key="10">
    <source>
        <dbReference type="RuleBase" id="RU364027"/>
    </source>
</evidence>
<evidence type="ECO:0000256" key="5">
    <source>
        <dbReference type="ARBA" id="ARBA00022692"/>
    </source>
</evidence>
<comment type="caution">
    <text evidence="11">The sequence shown here is derived from an EMBL/GenBank/DDBJ whole genome shotgun (WGS) entry which is preliminary data.</text>
</comment>
<dbReference type="GO" id="GO:0034045">
    <property type="term" value="C:phagophore assembly site membrane"/>
    <property type="evidence" value="ECO:0007669"/>
    <property type="project" value="UniProtKB-SubCell"/>
</dbReference>
<evidence type="ECO:0000256" key="6">
    <source>
        <dbReference type="ARBA" id="ARBA00022989"/>
    </source>
</evidence>
<keyword evidence="4 10" id="KW-0813">Transport</keyword>
<dbReference type="GO" id="GO:0034497">
    <property type="term" value="P:protein localization to phagophore assembly site"/>
    <property type="evidence" value="ECO:0007669"/>
    <property type="project" value="TreeGrafter"/>
</dbReference>
<dbReference type="GO" id="GO:0034727">
    <property type="term" value="P:piecemeal microautophagy of the nucleus"/>
    <property type="evidence" value="ECO:0007669"/>
    <property type="project" value="TreeGrafter"/>
</dbReference>
<keyword evidence="5 10" id="KW-0812">Transmembrane</keyword>
<feature type="transmembrane region" description="Helical" evidence="10">
    <location>
        <begin position="156"/>
        <end position="175"/>
    </location>
</feature>
<keyword evidence="12" id="KW-1185">Reference proteome</keyword>
<dbReference type="InterPro" id="IPR007241">
    <property type="entry name" value="Autophagy-rel_prot_9"/>
</dbReference>
<evidence type="ECO:0000256" key="3">
    <source>
        <dbReference type="ARBA" id="ARBA00018074"/>
    </source>
</evidence>
<name>A0A9K3GHX3_9EUKA</name>
<feature type="non-terminal residue" evidence="11">
    <location>
        <position position="1"/>
    </location>
</feature>
<keyword evidence="9 10" id="KW-0472">Membrane</keyword>
<dbReference type="EMBL" id="BDIP01000848">
    <property type="protein sequence ID" value="GIQ82886.1"/>
    <property type="molecule type" value="Genomic_DNA"/>
</dbReference>
<dbReference type="PANTHER" id="PTHR13038">
    <property type="entry name" value="APG9 AUTOPHAGY 9"/>
    <property type="match status" value="1"/>
</dbReference>
<dbReference type="GO" id="GO:0005776">
    <property type="term" value="C:autophagosome"/>
    <property type="evidence" value="ECO:0007669"/>
    <property type="project" value="TreeGrafter"/>
</dbReference>
<evidence type="ECO:0000313" key="12">
    <source>
        <dbReference type="Proteomes" id="UP000265618"/>
    </source>
</evidence>
<evidence type="ECO:0000256" key="9">
    <source>
        <dbReference type="ARBA" id="ARBA00023136"/>
    </source>
</evidence>
<accession>A0A9K3GHX3</accession>
<dbReference type="PANTHER" id="PTHR13038:SF10">
    <property type="entry name" value="AUTOPHAGY-RELATED PROTEIN 9"/>
    <property type="match status" value="1"/>
</dbReference>
<evidence type="ECO:0000256" key="1">
    <source>
        <dbReference type="ARBA" id="ARBA00004511"/>
    </source>
</evidence>
<dbReference type="Proteomes" id="UP000265618">
    <property type="component" value="Unassembled WGS sequence"/>
</dbReference>
<comment type="subcellular location">
    <subcellularLocation>
        <location evidence="1 10">Preautophagosomal structure membrane</location>
        <topology evidence="1 10">Multi-pass membrane protein</topology>
    </subcellularLocation>
</comment>
<comment type="function">
    <text evidence="10">Phospholipid scramblase involved in autophagy. Cycles between the preautophagosomal structure/phagophore assembly site (PAS) and the cytoplasmic vesicle pool and supplies membrane for the growing autophagosome. Lipid scramblase activity plays a key role in preautophagosomal structure/phagophore assembly by distributing the phospholipids that arrive through ATG2 from the cytoplasmic to the luminal leaflet of the bilayer, thereby driving autophagosomal membrane expansion.</text>
</comment>
<dbReference type="GO" id="GO:0000422">
    <property type="term" value="P:autophagy of mitochondrion"/>
    <property type="evidence" value="ECO:0007669"/>
    <property type="project" value="TreeGrafter"/>
</dbReference>
<proteinExistence type="inferred from homology"/>
<comment type="similarity">
    <text evidence="2 10">Belongs to the ATG9 family.</text>
</comment>
<dbReference type="GO" id="GO:0061709">
    <property type="term" value="P:reticulophagy"/>
    <property type="evidence" value="ECO:0007669"/>
    <property type="project" value="TreeGrafter"/>
</dbReference>
<protein>
    <recommendedName>
        <fullName evidence="3 10">Autophagy-related protein 9</fullName>
    </recommendedName>
</protein>
<evidence type="ECO:0000256" key="8">
    <source>
        <dbReference type="ARBA" id="ARBA00023055"/>
    </source>
</evidence>
<organism evidence="11 12">
    <name type="scientific">Kipferlia bialata</name>
    <dbReference type="NCBI Taxonomy" id="797122"/>
    <lineage>
        <taxon>Eukaryota</taxon>
        <taxon>Metamonada</taxon>
        <taxon>Carpediemonas-like organisms</taxon>
        <taxon>Kipferlia</taxon>
    </lineage>
</organism>
<keyword evidence="7 10" id="KW-0072">Autophagy</keyword>
<dbReference type="Pfam" id="PF04109">
    <property type="entry name" value="ATG9"/>
    <property type="match status" value="1"/>
</dbReference>
<dbReference type="GO" id="GO:0006869">
    <property type="term" value="P:lipid transport"/>
    <property type="evidence" value="ECO:0007669"/>
    <property type="project" value="UniProtKB-KW"/>
</dbReference>
<sequence>LGACDVHTMSQGGQKAMRKEFKRLCRKLRWRLRRAALGALLVAPVSLAYSVLGVVAREGRRVQKQPKRLALYRFTHLTKQLVRLYGEPGPLTSERMARALKPARDYATARRSPFARAAMTFIARILEITAGILLVVATTKPGMSSVRVGPEWLPQLSLIGAVAFISPIAIVLGSVSRRQPRIDKDTASAQLTRHLCWCPAEGWSAYPVSSLFATHATCLFRDMVSAFTVPFHLLKCSTPKAVEGVIVFLSHGIVEIPQYGAFSAHALQHRPQSLPDDCDKMRVSVYAFNQQRRGGLQHERDDLLKPQPLVISQGGAVTEAQPPADTPADTTDIMVDAV</sequence>
<keyword evidence="6 10" id="KW-1133">Transmembrane helix</keyword>
<evidence type="ECO:0000256" key="7">
    <source>
        <dbReference type="ARBA" id="ARBA00023006"/>
    </source>
</evidence>
<reference evidence="11 12" key="1">
    <citation type="journal article" date="2018" name="PLoS ONE">
        <title>The draft genome of Kipferlia bialata reveals reductive genome evolution in fornicate parasites.</title>
        <authorList>
            <person name="Tanifuji G."/>
            <person name="Takabayashi S."/>
            <person name="Kume K."/>
            <person name="Takagi M."/>
            <person name="Nakayama T."/>
            <person name="Kamikawa R."/>
            <person name="Inagaki Y."/>
            <person name="Hashimoto T."/>
        </authorList>
    </citation>
    <scope>NUCLEOTIDE SEQUENCE [LARGE SCALE GENOMIC DNA]</scope>
    <source>
        <strain evidence="11">NY0173</strain>
    </source>
</reference>
<evidence type="ECO:0000256" key="2">
    <source>
        <dbReference type="ARBA" id="ARBA00006185"/>
    </source>
</evidence>
<evidence type="ECO:0000256" key="4">
    <source>
        <dbReference type="ARBA" id="ARBA00022448"/>
    </source>
</evidence>
<dbReference type="AlphaFoldDB" id="A0A9K3GHX3"/>
<comment type="caution">
    <text evidence="10">Lacks conserved residue(s) required for the propagation of feature annotation.</text>
</comment>
<keyword evidence="8 10" id="KW-0445">Lipid transport</keyword>
<feature type="transmembrane region" description="Helical" evidence="10">
    <location>
        <begin position="36"/>
        <end position="56"/>
    </location>
</feature>
<feature type="transmembrane region" description="Helical" evidence="10">
    <location>
        <begin position="114"/>
        <end position="136"/>
    </location>
</feature>